<dbReference type="SUPFAM" id="SSF48726">
    <property type="entry name" value="Immunoglobulin"/>
    <property type="match status" value="2"/>
</dbReference>
<dbReference type="PROSITE" id="PS50835">
    <property type="entry name" value="IG_LIKE"/>
    <property type="match status" value="2"/>
</dbReference>
<dbReference type="PANTHER" id="PTHR23279">
    <property type="entry name" value="DEFECTIVE PROBOSCIS EXTENSION RESPONSE DPR -RELATED"/>
    <property type="match status" value="1"/>
</dbReference>
<feature type="domain" description="Ig-like" evidence="1">
    <location>
        <begin position="133"/>
        <end position="225"/>
    </location>
</feature>
<keyword evidence="3" id="KW-1185">Reference proteome</keyword>
<dbReference type="Pfam" id="PF13927">
    <property type="entry name" value="Ig_3"/>
    <property type="match status" value="1"/>
</dbReference>
<dbReference type="InterPro" id="IPR003598">
    <property type="entry name" value="Ig_sub2"/>
</dbReference>
<organism evidence="2 3">
    <name type="scientific">Elysia marginata</name>
    <dbReference type="NCBI Taxonomy" id="1093978"/>
    <lineage>
        <taxon>Eukaryota</taxon>
        <taxon>Metazoa</taxon>
        <taxon>Spiralia</taxon>
        <taxon>Lophotrochozoa</taxon>
        <taxon>Mollusca</taxon>
        <taxon>Gastropoda</taxon>
        <taxon>Heterobranchia</taxon>
        <taxon>Euthyneura</taxon>
        <taxon>Panpulmonata</taxon>
        <taxon>Sacoglossa</taxon>
        <taxon>Placobranchoidea</taxon>
        <taxon>Plakobranchidae</taxon>
        <taxon>Elysia</taxon>
    </lineage>
</organism>
<proteinExistence type="predicted"/>
<evidence type="ECO:0000259" key="1">
    <source>
        <dbReference type="PROSITE" id="PS50835"/>
    </source>
</evidence>
<dbReference type="InterPro" id="IPR036179">
    <property type="entry name" value="Ig-like_dom_sf"/>
</dbReference>
<dbReference type="InterPro" id="IPR013783">
    <property type="entry name" value="Ig-like_fold"/>
</dbReference>
<evidence type="ECO:0000313" key="3">
    <source>
        <dbReference type="Proteomes" id="UP000762676"/>
    </source>
</evidence>
<dbReference type="Pfam" id="PF07679">
    <property type="entry name" value="I-set"/>
    <property type="match status" value="1"/>
</dbReference>
<dbReference type="InterPro" id="IPR013098">
    <property type="entry name" value="Ig_I-set"/>
</dbReference>
<dbReference type="InterPro" id="IPR007110">
    <property type="entry name" value="Ig-like_dom"/>
</dbReference>
<gene>
    <name evidence="2" type="ORF">ElyMa_000340900</name>
</gene>
<dbReference type="Proteomes" id="UP000762676">
    <property type="component" value="Unassembled WGS sequence"/>
</dbReference>
<feature type="domain" description="Ig-like" evidence="1">
    <location>
        <begin position="24"/>
        <end position="117"/>
    </location>
</feature>
<dbReference type="GO" id="GO:0050808">
    <property type="term" value="P:synapse organization"/>
    <property type="evidence" value="ECO:0007669"/>
    <property type="project" value="TreeGrafter"/>
</dbReference>
<dbReference type="SMART" id="SM00409">
    <property type="entry name" value="IG"/>
    <property type="match status" value="2"/>
</dbReference>
<evidence type="ECO:0000313" key="2">
    <source>
        <dbReference type="EMBL" id="GFR70958.1"/>
    </source>
</evidence>
<reference evidence="2 3" key="1">
    <citation type="journal article" date="2021" name="Elife">
        <title>Chloroplast acquisition without the gene transfer in kleptoplastic sea slugs, Plakobranchus ocellatus.</title>
        <authorList>
            <person name="Maeda T."/>
            <person name="Takahashi S."/>
            <person name="Yoshida T."/>
            <person name="Shimamura S."/>
            <person name="Takaki Y."/>
            <person name="Nagai Y."/>
            <person name="Toyoda A."/>
            <person name="Suzuki Y."/>
            <person name="Arimoto A."/>
            <person name="Ishii H."/>
            <person name="Satoh N."/>
            <person name="Nishiyama T."/>
            <person name="Hasebe M."/>
            <person name="Maruyama T."/>
            <person name="Minagawa J."/>
            <person name="Obokata J."/>
            <person name="Shigenobu S."/>
        </authorList>
    </citation>
    <scope>NUCLEOTIDE SEQUENCE [LARGE SCALE GENOMIC DNA]</scope>
</reference>
<dbReference type="Gene3D" id="2.60.40.10">
    <property type="entry name" value="Immunoglobulins"/>
    <property type="match status" value="2"/>
</dbReference>
<comment type="caution">
    <text evidence="2">The sequence shown here is derived from an EMBL/GenBank/DDBJ whole genome shotgun (WGS) entry which is preliminary data.</text>
</comment>
<dbReference type="InterPro" id="IPR003599">
    <property type="entry name" value="Ig_sub"/>
</dbReference>
<sequence length="286" mass="32018">MTNQLAPGEPRYNHYHPRKNPYLPFFRPTPNNVTFIRGQEAVLQCAVENRGTKTVVWRKKPQKTPISIGETRFITDTRFRIVHREHSLTWNLHIKDVIANDSGTYECQVVSTKRKIRQNIDLNVDESAEAIKPKITINGTLFMEKGQTLKLICNATGSGYPPDAIDWFKDGSKIKSNGRVTLTNDVSLAESTISSILSVRRGLLKDAGTYVCRTSDLQVTSARVNILNISLVAESSGVTSIGGGGTYDVQRGEEDPKSNSQRRRADTVVLIFLIVTLQLLRYKLIT</sequence>
<dbReference type="AlphaFoldDB" id="A0AAV4FC42"/>
<dbReference type="InterPro" id="IPR037448">
    <property type="entry name" value="Zig-8"/>
</dbReference>
<dbReference type="GO" id="GO:0032589">
    <property type="term" value="C:neuron projection membrane"/>
    <property type="evidence" value="ECO:0007669"/>
    <property type="project" value="TreeGrafter"/>
</dbReference>
<dbReference type="PANTHER" id="PTHR23279:SF36">
    <property type="entry name" value="DEFECTIVE PROBOSCIS EXTENSION RESPONSE 9, ISOFORM A"/>
    <property type="match status" value="1"/>
</dbReference>
<accession>A0AAV4FC42</accession>
<protein>
    <submittedName>
        <fullName evidence="2">Hemicentin-1</fullName>
    </submittedName>
</protein>
<dbReference type="SMART" id="SM00408">
    <property type="entry name" value="IGc2"/>
    <property type="match status" value="2"/>
</dbReference>
<name>A0AAV4FC42_9GAST</name>
<dbReference type="EMBL" id="BMAT01000679">
    <property type="protein sequence ID" value="GFR70958.1"/>
    <property type="molecule type" value="Genomic_DNA"/>
</dbReference>